<evidence type="ECO:0000313" key="5">
    <source>
        <dbReference type="Proteomes" id="UP000241762"/>
    </source>
</evidence>
<dbReference type="KEGG" id="ptc:phytr_2610"/>
<evidence type="ECO:0000256" key="2">
    <source>
        <dbReference type="ARBA" id="ARBA00023043"/>
    </source>
</evidence>
<dbReference type="PANTHER" id="PTHR23206:SF7">
    <property type="entry name" value="PROTEIN KINASE DOMAIN-CONTAINING PROTEIN"/>
    <property type="match status" value="1"/>
</dbReference>
<dbReference type="PROSITE" id="PS50297">
    <property type="entry name" value="ANK_REP_REGION"/>
    <property type="match status" value="5"/>
</dbReference>
<dbReference type="EMBL" id="CP027845">
    <property type="protein sequence ID" value="AVP87217.1"/>
    <property type="molecule type" value="Genomic_DNA"/>
</dbReference>
<dbReference type="InterPro" id="IPR036770">
    <property type="entry name" value="Ankyrin_rpt-contain_sf"/>
</dbReference>
<dbReference type="PANTHER" id="PTHR23206">
    <property type="entry name" value="MASK PROTEIN"/>
    <property type="match status" value="1"/>
</dbReference>
<dbReference type="AlphaFoldDB" id="A0A2P1P7H1"/>
<keyword evidence="5" id="KW-1185">Reference proteome</keyword>
<feature type="repeat" description="ANK" evidence="3">
    <location>
        <begin position="346"/>
        <end position="378"/>
    </location>
</feature>
<dbReference type="SUPFAM" id="SSF48403">
    <property type="entry name" value="Ankyrin repeat"/>
    <property type="match status" value="2"/>
</dbReference>
<feature type="repeat" description="ANK" evidence="3">
    <location>
        <begin position="313"/>
        <end position="345"/>
    </location>
</feature>
<feature type="repeat" description="ANK" evidence="3">
    <location>
        <begin position="68"/>
        <end position="97"/>
    </location>
</feature>
<name>A0A2P1P7H1_9RICK</name>
<proteinExistence type="predicted"/>
<dbReference type="Gene3D" id="1.25.40.20">
    <property type="entry name" value="Ankyrin repeat-containing domain"/>
    <property type="match status" value="3"/>
</dbReference>
<dbReference type="RefSeq" id="WP_106874087.1">
    <property type="nucleotide sequence ID" value="NZ_CP027845.1"/>
</dbReference>
<dbReference type="SMART" id="SM00248">
    <property type="entry name" value="ANK"/>
    <property type="match status" value="8"/>
</dbReference>
<dbReference type="OrthoDB" id="7390289at2"/>
<keyword evidence="2 3" id="KW-0040">ANK repeat</keyword>
<feature type="repeat" description="ANK" evidence="3">
    <location>
        <begin position="236"/>
        <end position="268"/>
    </location>
</feature>
<keyword evidence="1" id="KW-0677">Repeat</keyword>
<dbReference type="Proteomes" id="UP000241762">
    <property type="component" value="Chromosome"/>
</dbReference>
<dbReference type="PROSITE" id="PS50088">
    <property type="entry name" value="ANK_REPEAT"/>
    <property type="match status" value="5"/>
</dbReference>
<dbReference type="GO" id="GO:0005737">
    <property type="term" value="C:cytoplasm"/>
    <property type="evidence" value="ECO:0007669"/>
    <property type="project" value="TreeGrafter"/>
</dbReference>
<evidence type="ECO:0000313" key="4">
    <source>
        <dbReference type="EMBL" id="AVP87217.1"/>
    </source>
</evidence>
<dbReference type="InterPro" id="IPR051631">
    <property type="entry name" value="Ankyrin-KH/SAM_domain"/>
</dbReference>
<reference evidence="4 5" key="1">
    <citation type="submission" date="2018-03" db="EMBL/GenBank/DDBJ databases">
        <title>A gene transfer event suggests a long-term partnership between eustigmatophyte algae and a novel lineage of endosymbiotic bacteria.</title>
        <authorList>
            <person name="Yurchenko T."/>
            <person name="Sevcikova T."/>
            <person name="Pribyl P."/>
            <person name="El Karkouri K."/>
            <person name="Klimes V."/>
            <person name="Amaral R."/>
            <person name="Zbrankova V."/>
            <person name="Kim E."/>
            <person name="Raoult D."/>
            <person name="Santos L.M.A."/>
            <person name="Elias M."/>
        </authorList>
    </citation>
    <scope>NUCLEOTIDE SEQUENCE [LARGE SCALE GENOMIC DNA]</scope>
    <source>
        <strain evidence="4">CCALA 838</strain>
    </source>
</reference>
<sequence>MTDKFELLDQAIVNNNLQEVQSLLAEDTGRSIISSFDFITPAAKAGNIAILKYLMPYVQPQNTAILSTAMGYAVEEGHIEIVKYLIDQGANLPDRRVHYANTNILQLAAFNNDLEMVKYLISQGGGLYDGVKIVRRKDKKNDLVEKLKEKNSSQVLEYLKDIEVFSRAVESGDLEMIKSSLEKGIDPNIRVTYLETGNTAPKATPLCQAAMFGHKDVVKYLVENGAEVNYKFSTNYQLYPLHVAAENGHLEIVKYLVQNGADIHTKSVSNKYDCLSDCTPLDLAVVKGHLEIVKYLHEELVADLNCDHVIDQDKNSIIHIVAQRGYVKVMQYLLNTGLSPDVKNEDGDTPLLLATWSNHLEMVKFLLDKVVDIGAKGKSNRNVLDIALAAHKRIDIVLEIMDHPEYLERLIDDTEFLDHGIGDSNYRASKAILLLQIINKITHYNADETLINKVYNKYHQEIKKLDETIQACQKEFSEISVNARSLWSPYMTFNSKTLAENLINLRETFKSLSSKYKDTNALEYRHTAACELYEKLVIVLDLLRPTELQAEEKEQIKKVLDDYLGPNSEGNHFVDQSFNPPMKKLCISLSGKYKESVDEMAIEEGGKELGESNVKLTGSEMLIDS</sequence>
<feature type="repeat" description="ANK" evidence="3">
    <location>
        <begin position="201"/>
        <end position="233"/>
    </location>
</feature>
<evidence type="ECO:0000256" key="1">
    <source>
        <dbReference type="ARBA" id="ARBA00022737"/>
    </source>
</evidence>
<gene>
    <name evidence="4" type="ORF">phytr_2610</name>
</gene>
<accession>A0A2P1P7H1</accession>
<dbReference type="Pfam" id="PF12796">
    <property type="entry name" value="Ank_2"/>
    <property type="match status" value="3"/>
</dbReference>
<protein>
    <submittedName>
        <fullName evidence="4">Uncharacterized protein</fullName>
    </submittedName>
</protein>
<organism evidence="4 5">
    <name type="scientific">Candidatus Phycorickettsia trachydisci</name>
    <dbReference type="NCBI Taxonomy" id="2115978"/>
    <lineage>
        <taxon>Bacteria</taxon>
        <taxon>Pseudomonadati</taxon>
        <taxon>Pseudomonadota</taxon>
        <taxon>Alphaproteobacteria</taxon>
        <taxon>Rickettsiales</taxon>
        <taxon>Rickettsiaceae</taxon>
        <taxon>Candidatus Phycorickettsia</taxon>
    </lineage>
</organism>
<evidence type="ECO:0000256" key="3">
    <source>
        <dbReference type="PROSITE-ProRule" id="PRU00023"/>
    </source>
</evidence>
<dbReference type="InterPro" id="IPR002110">
    <property type="entry name" value="Ankyrin_rpt"/>
</dbReference>